<accession>A0A3D9UFG7</accession>
<dbReference type="Proteomes" id="UP000256294">
    <property type="component" value="Unassembled WGS sequence"/>
</dbReference>
<evidence type="ECO:0000313" key="1">
    <source>
        <dbReference type="EMBL" id="REF28119.1"/>
    </source>
</evidence>
<evidence type="ECO:0000313" key="2">
    <source>
        <dbReference type="Proteomes" id="UP000256294"/>
    </source>
</evidence>
<keyword evidence="2" id="KW-1185">Reference proteome</keyword>
<name>A0A3D9UFG7_9GAMM</name>
<comment type="caution">
    <text evidence="1">The sequence shown here is derived from an EMBL/GenBank/DDBJ whole genome shotgun (WGS) entry which is preliminary data.</text>
</comment>
<sequence length="246" mass="29131">MIDDILHDAIKYAKRFFGRRTTNKFYPDLSVLPESEQSIYQRSTIVSRMERHKKIRLELYNLKEIDQKHQYLLSNEHNNLVGNCPELCLAAYIYLTKERAKDIWELYSASWNYEYPQLTCPIYIQQIYTLGVYDHVFLLLDHPDSIVRRPKIGTIYHELPEGTWVCDPWADIVCLAEDYNDRWKHRMMEWNHQGMCLLLKSPGSSSPSAESLSPLKKYTYLTVECSDKQVYRMSAIYQDGQVETFH</sequence>
<dbReference type="EMBL" id="QTUB01000001">
    <property type="protein sequence ID" value="REF28119.1"/>
    <property type="molecule type" value="Genomic_DNA"/>
</dbReference>
<dbReference type="RefSeq" id="WP_115826930.1">
    <property type="nucleotide sequence ID" value="NZ_QTUB01000001.1"/>
</dbReference>
<reference evidence="1 2" key="1">
    <citation type="submission" date="2018-08" db="EMBL/GenBank/DDBJ databases">
        <title>Genomic Encyclopedia of Archaeal and Bacterial Type Strains, Phase II (KMG-II): from individual species to whole genera.</title>
        <authorList>
            <person name="Goeker M."/>
        </authorList>
    </citation>
    <scope>NUCLEOTIDE SEQUENCE [LARGE SCALE GENOMIC DNA]</scope>
    <source>
        <strain evidence="1 2">DSM 17905</strain>
    </source>
</reference>
<protein>
    <submittedName>
        <fullName evidence="1">Uncharacterized protein</fullName>
    </submittedName>
</protein>
<gene>
    <name evidence="1" type="ORF">BDD26_2987</name>
</gene>
<proteinExistence type="predicted"/>
<organism evidence="1 2">
    <name type="scientific">Xenorhabdus cabanillasii</name>
    <dbReference type="NCBI Taxonomy" id="351673"/>
    <lineage>
        <taxon>Bacteria</taxon>
        <taxon>Pseudomonadati</taxon>
        <taxon>Pseudomonadota</taxon>
        <taxon>Gammaproteobacteria</taxon>
        <taxon>Enterobacterales</taxon>
        <taxon>Morganellaceae</taxon>
        <taxon>Xenorhabdus</taxon>
    </lineage>
</organism>
<dbReference type="AlphaFoldDB" id="A0A3D9UFG7"/>